<reference evidence="1" key="1">
    <citation type="submission" date="2021-09" db="EMBL/GenBank/DDBJ databases">
        <title>The genome of Mauremys mutica provides insights into the evolution of semi-aquatic lifestyle.</title>
        <authorList>
            <person name="Gong S."/>
            <person name="Gao Y."/>
        </authorList>
    </citation>
    <scope>NUCLEOTIDE SEQUENCE</scope>
    <source>
        <strain evidence="1">MM-2020</strain>
        <tissue evidence="1">Muscle</tissue>
    </source>
</reference>
<comment type="caution">
    <text evidence="1">The sequence shown here is derived from an EMBL/GenBank/DDBJ whole genome shotgun (WGS) entry which is preliminary data.</text>
</comment>
<dbReference type="AlphaFoldDB" id="A0A9D3XMA0"/>
<proteinExistence type="predicted"/>
<dbReference type="EMBL" id="JAHDVG010000467">
    <property type="protein sequence ID" value="KAH1182297.1"/>
    <property type="molecule type" value="Genomic_DNA"/>
</dbReference>
<evidence type="ECO:0000313" key="1">
    <source>
        <dbReference type="EMBL" id="KAH1182297.1"/>
    </source>
</evidence>
<accession>A0A9D3XMA0</accession>
<keyword evidence="2" id="KW-1185">Reference proteome</keyword>
<sequence length="117" mass="12423">MLVPVNLRRDSSSSCLGGRGGRVGATHIKGKVIENYAEVSSPLLGPVSRGVPSHSTWKGAGRALLFQPGASSSEKRSERGLNQVYSLNRTCCLMVGKLLHGLGTDSLNIPDNEGYGW</sequence>
<dbReference type="Proteomes" id="UP000827986">
    <property type="component" value="Unassembled WGS sequence"/>
</dbReference>
<evidence type="ECO:0000313" key="2">
    <source>
        <dbReference type="Proteomes" id="UP000827986"/>
    </source>
</evidence>
<protein>
    <submittedName>
        <fullName evidence="1">Uncharacterized protein</fullName>
    </submittedName>
</protein>
<name>A0A9D3XMA0_9SAUR</name>
<gene>
    <name evidence="1" type="ORF">KIL84_010051</name>
</gene>
<organism evidence="1 2">
    <name type="scientific">Mauremys mutica</name>
    <name type="common">yellowpond turtle</name>
    <dbReference type="NCBI Taxonomy" id="74926"/>
    <lineage>
        <taxon>Eukaryota</taxon>
        <taxon>Metazoa</taxon>
        <taxon>Chordata</taxon>
        <taxon>Craniata</taxon>
        <taxon>Vertebrata</taxon>
        <taxon>Euteleostomi</taxon>
        <taxon>Archelosauria</taxon>
        <taxon>Testudinata</taxon>
        <taxon>Testudines</taxon>
        <taxon>Cryptodira</taxon>
        <taxon>Durocryptodira</taxon>
        <taxon>Testudinoidea</taxon>
        <taxon>Geoemydidae</taxon>
        <taxon>Geoemydinae</taxon>
        <taxon>Mauremys</taxon>
    </lineage>
</organism>